<dbReference type="RefSeq" id="WP_011395419.1">
    <property type="nucleotide sequence ID" value="NC_007645.1"/>
</dbReference>
<accession>Q2SLX8</accession>
<evidence type="ECO:0000313" key="2">
    <source>
        <dbReference type="Proteomes" id="UP000000238"/>
    </source>
</evidence>
<name>Q2SLX8_HAHCH</name>
<dbReference type="Pfam" id="PF22098">
    <property type="entry name" value="DUF6942"/>
    <property type="match status" value="1"/>
</dbReference>
<gene>
    <name evidence="1" type="ordered locus">HCH_01487</name>
</gene>
<dbReference type="AlphaFoldDB" id="Q2SLX8"/>
<dbReference type="Proteomes" id="UP000000238">
    <property type="component" value="Chromosome"/>
</dbReference>
<keyword evidence="2" id="KW-1185">Reference proteome</keyword>
<evidence type="ECO:0000313" key="1">
    <source>
        <dbReference type="EMBL" id="ABC28346.1"/>
    </source>
</evidence>
<dbReference type="HOGENOM" id="CLU_108934_0_0_6"/>
<protein>
    <submittedName>
        <fullName evidence="1">Uncharacterized protein</fullName>
    </submittedName>
</protein>
<dbReference type="KEGG" id="hch:HCH_01487"/>
<sequence length="206" mass="23088">MCAFFRLFSAGQAILPSSINTNNATLTDFAMHATGIGDSRPLLILYTPHRPPMPQYEQMEGYRCGIPGETEVIIKETGNHWRKIFSIFAKITQGVLFPEEDWRAVRDRRLFTEGGATALLFQQHLLETPTDHQPPLHFIGGQQFAEGFSTLSQTPQALEEDGRILRAGNVYLTPYLDYRQFPNALIATLLADIARQGLVTTRPSPV</sequence>
<proteinExistence type="predicted"/>
<dbReference type="eggNOG" id="ENOG5031N4I">
    <property type="taxonomic scope" value="Bacteria"/>
</dbReference>
<reference evidence="1 2" key="1">
    <citation type="journal article" date="2005" name="Nucleic Acids Res.">
        <title>Genomic blueprint of Hahella chejuensis, a marine microbe producing an algicidal agent.</title>
        <authorList>
            <person name="Jeong H."/>
            <person name="Yim J.H."/>
            <person name="Lee C."/>
            <person name="Choi S.-H."/>
            <person name="Park Y.K."/>
            <person name="Yoon S.H."/>
            <person name="Hur C.-G."/>
            <person name="Kang H.-Y."/>
            <person name="Kim D."/>
            <person name="Lee H.H."/>
            <person name="Park K.H."/>
            <person name="Park S.-H."/>
            <person name="Park H.-S."/>
            <person name="Lee H.K."/>
            <person name="Oh T.K."/>
            <person name="Kim J.F."/>
        </authorList>
    </citation>
    <scope>NUCLEOTIDE SEQUENCE [LARGE SCALE GENOMIC DNA]</scope>
    <source>
        <strain evidence="1 2">KCTC 2396</strain>
    </source>
</reference>
<dbReference type="OrthoDB" id="6077837at2"/>
<dbReference type="EMBL" id="CP000155">
    <property type="protein sequence ID" value="ABC28346.1"/>
    <property type="molecule type" value="Genomic_DNA"/>
</dbReference>
<dbReference type="InterPro" id="IPR054222">
    <property type="entry name" value="DUF6942"/>
</dbReference>
<organism evidence="1 2">
    <name type="scientific">Hahella chejuensis (strain KCTC 2396)</name>
    <dbReference type="NCBI Taxonomy" id="349521"/>
    <lineage>
        <taxon>Bacteria</taxon>
        <taxon>Pseudomonadati</taxon>
        <taxon>Pseudomonadota</taxon>
        <taxon>Gammaproteobacteria</taxon>
        <taxon>Oceanospirillales</taxon>
        <taxon>Hahellaceae</taxon>
        <taxon>Hahella</taxon>
    </lineage>
</organism>